<dbReference type="AlphaFoldDB" id="A0A397SCY4"/>
<keyword evidence="2" id="KW-1185">Reference proteome</keyword>
<gene>
    <name evidence="1" type="ORF">C1645_784759</name>
</gene>
<evidence type="ECO:0000313" key="2">
    <source>
        <dbReference type="Proteomes" id="UP000265703"/>
    </source>
</evidence>
<sequence length="55" mass="6652">MSRSICVREKKKNLTKRGIQRYLLFTNKVKKKKRNFACCVFLINDEKKNFINPLF</sequence>
<protein>
    <submittedName>
        <fullName evidence="1">Uncharacterized protein</fullName>
    </submittedName>
</protein>
<proteinExistence type="predicted"/>
<dbReference type="EMBL" id="QKYT01000515">
    <property type="protein sequence ID" value="RIA84143.1"/>
    <property type="molecule type" value="Genomic_DNA"/>
</dbReference>
<reference evidence="1 2" key="1">
    <citation type="submission" date="2018-06" db="EMBL/GenBank/DDBJ databases">
        <title>Comparative genomics reveals the genomic features of Rhizophagus irregularis, R. cerebriforme, R. diaphanum and Gigaspora rosea, and their symbiotic lifestyle signature.</title>
        <authorList>
            <person name="Morin E."/>
            <person name="San Clemente H."/>
            <person name="Chen E.C.H."/>
            <person name="De La Providencia I."/>
            <person name="Hainaut M."/>
            <person name="Kuo A."/>
            <person name="Kohler A."/>
            <person name="Murat C."/>
            <person name="Tang N."/>
            <person name="Roy S."/>
            <person name="Loubradou J."/>
            <person name="Henrissat B."/>
            <person name="Grigoriev I.V."/>
            <person name="Corradi N."/>
            <person name="Roux C."/>
            <person name="Martin F.M."/>
        </authorList>
    </citation>
    <scope>NUCLEOTIDE SEQUENCE [LARGE SCALE GENOMIC DNA]</scope>
    <source>
        <strain evidence="1 2">DAOM 227022</strain>
    </source>
</reference>
<evidence type="ECO:0000313" key="1">
    <source>
        <dbReference type="EMBL" id="RIA84143.1"/>
    </source>
</evidence>
<dbReference type="Proteomes" id="UP000265703">
    <property type="component" value="Unassembled WGS sequence"/>
</dbReference>
<name>A0A397SCY4_9GLOM</name>
<accession>A0A397SCY4</accession>
<organism evidence="1 2">
    <name type="scientific">Glomus cerebriforme</name>
    <dbReference type="NCBI Taxonomy" id="658196"/>
    <lineage>
        <taxon>Eukaryota</taxon>
        <taxon>Fungi</taxon>
        <taxon>Fungi incertae sedis</taxon>
        <taxon>Mucoromycota</taxon>
        <taxon>Glomeromycotina</taxon>
        <taxon>Glomeromycetes</taxon>
        <taxon>Glomerales</taxon>
        <taxon>Glomeraceae</taxon>
        <taxon>Glomus</taxon>
    </lineage>
</organism>
<comment type="caution">
    <text evidence="1">The sequence shown here is derived from an EMBL/GenBank/DDBJ whole genome shotgun (WGS) entry which is preliminary data.</text>
</comment>